<gene>
    <name evidence="2" type="ORF">WA026_021485</name>
</gene>
<dbReference type="AlphaFoldDB" id="A0AAW1UR55"/>
<organism evidence="2 3">
    <name type="scientific">Henosepilachna vigintioctopunctata</name>
    <dbReference type="NCBI Taxonomy" id="420089"/>
    <lineage>
        <taxon>Eukaryota</taxon>
        <taxon>Metazoa</taxon>
        <taxon>Ecdysozoa</taxon>
        <taxon>Arthropoda</taxon>
        <taxon>Hexapoda</taxon>
        <taxon>Insecta</taxon>
        <taxon>Pterygota</taxon>
        <taxon>Neoptera</taxon>
        <taxon>Endopterygota</taxon>
        <taxon>Coleoptera</taxon>
        <taxon>Polyphaga</taxon>
        <taxon>Cucujiformia</taxon>
        <taxon>Coccinelloidea</taxon>
        <taxon>Coccinellidae</taxon>
        <taxon>Epilachninae</taxon>
        <taxon>Epilachnini</taxon>
        <taxon>Henosepilachna</taxon>
    </lineage>
</organism>
<feature type="transmembrane region" description="Helical" evidence="1">
    <location>
        <begin position="72"/>
        <end position="90"/>
    </location>
</feature>
<keyword evidence="3" id="KW-1185">Reference proteome</keyword>
<comment type="caution">
    <text evidence="2">The sequence shown here is derived from an EMBL/GenBank/DDBJ whole genome shotgun (WGS) entry which is preliminary data.</text>
</comment>
<reference evidence="2 3" key="1">
    <citation type="submission" date="2023-03" db="EMBL/GenBank/DDBJ databases">
        <title>Genome insight into feeding habits of ladybird beetles.</title>
        <authorList>
            <person name="Li H.-S."/>
            <person name="Huang Y.-H."/>
            <person name="Pang H."/>
        </authorList>
    </citation>
    <scope>NUCLEOTIDE SEQUENCE [LARGE SCALE GENOMIC DNA]</scope>
    <source>
        <strain evidence="2">SYSU_2023b</strain>
        <tissue evidence="2">Whole body</tissue>
    </source>
</reference>
<protein>
    <submittedName>
        <fullName evidence="2">Uncharacterized protein</fullName>
    </submittedName>
</protein>
<accession>A0AAW1UR55</accession>
<dbReference type="EMBL" id="JARQZJ010000076">
    <property type="protein sequence ID" value="KAK9882455.1"/>
    <property type="molecule type" value="Genomic_DNA"/>
</dbReference>
<sequence length="125" mass="14933">MIFDSWFITSKVNFNVKRLDYNLLSFFSWLPHTLSPTSLSGSALETRRKQCFINIEVLELKKKKRDRYTPRGLPYIYILLAIYTFFKKLFTKRLFGMEKENGWANVAYAISFKYREDSLTFLTML</sequence>
<evidence type="ECO:0000256" key="1">
    <source>
        <dbReference type="SAM" id="Phobius"/>
    </source>
</evidence>
<evidence type="ECO:0000313" key="3">
    <source>
        <dbReference type="Proteomes" id="UP001431783"/>
    </source>
</evidence>
<dbReference type="Proteomes" id="UP001431783">
    <property type="component" value="Unassembled WGS sequence"/>
</dbReference>
<name>A0AAW1UR55_9CUCU</name>
<proteinExistence type="predicted"/>
<keyword evidence="1" id="KW-0812">Transmembrane</keyword>
<keyword evidence="1" id="KW-1133">Transmembrane helix</keyword>
<keyword evidence="1" id="KW-0472">Membrane</keyword>
<evidence type="ECO:0000313" key="2">
    <source>
        <dbReference type="EMBL" id="KAK9882455.1"/>
    </source>
</evidence>